<dbReference type="EMBL" id="VFNX01000005">
    <property type="protein sequence ID" value="TQK79598.1"/>
    <property type="molecule type" value="Genomic_DNA"/>
</dbReference>
<feature type="compositionally biased region" description="Low complexity" evidence="1">
    <location>
        <begin position="358"/>
        <end position="367"/>
    </location>
</feature>
<accession>A0A542SYJ9</accession>
<gene>
    <name evidence="2" type="ORF">FB563_7937</name>
</gene>
<feature type="compositionally biased region" description="Basic residues" evidence="1">
    <location>
        <begin position="577"/>
        <end position="592"/>
    </location>
</feature>
<feature type="compositionally biased region" description="Basic and acidic residues" evidence="1">
    <location>
        <begin position="245"/>
        <end position="255"/>
    </location>
</feature>
<feature type="region of interest" description="Disordered" evidence="1">
    <location>
        <begin position="240"/>
        <end position="274"/>
    </location>
</feature>
<reference evidence="2 3" key="1">
    <citation type="submission" date="2019-06" db="EMBL/GenBank/DDBJ databases">
        <title>Sequencing the genomes of 1000 actinobacteria strains.</title>
        <authorList>
            <person name="Klenk H.-P."/>
        </authorList>
    </citation>
    <scope>NUCLEOTIDE SEQUENCE [LARGE SCALE GENOMIC DNA]</scope>
    <source>
        <strain evidence="2 3">DSM 41929</strain>
    </source>
</reference>
<comment type="caution">
    <text evidence="2">The sequence shown here is derived from an EMBL/GenBank/DDBJ whole genome shotgun (WGS) entry which is preliminary data.</text>
</comment>
<proteinExistence type="predicted"/>
<evidence type="ECO:0000256" key="1">
    <source>
        <dbReference type="SAM" id="MobiDB-lite"/>
    </source>
</evidence>
<dbReference type="OrthoDB" id="3276909at2"/>
<feature type="region of interest" description="Disordered" evidence="1">
    <location>
        <begin position="341"/>
        <end position="367"/>
    </location>
</feature>
<keyword evidence="3" id="KW-1185">Reference proteome</keyword>
<protein>
    <submittedName>
        <fullName evidence="2">Uncharacterized protein</fullName>
    </submittedName>
</protein>
<dbReference type="RefSeq" id="WP_142219240.1">
    <property type="nucleotide sequence ID" value="NZ_JBPJFI010000001.1"/>
</dbReference>
<evidence type="ECO:0000313" key="3">
    <source>
        <dbReference type="Proteomes" id="UP000318103"/>
    </source>
</evidence>
<name>A0A542SYJ9_9ACTN</name>
<dbReference type="AlphaFoldDB" id="A0A542SYJ9"/>
<sequence length="598" mass="63006">MLPSTAHGDSRLSMWLRVRTYAVPPSMIELATRRRAAGDWAGACAAARIDVDLDLRSAARAHGREIAARLRADLRRLAPDLLRWHMPRIAPDGLLRPGLTLTLARYERPGRAGPLHLVARTPPAWADAGQRIGLALFDPADPPAGRHPHPHPHRRYRLDLHRHLWDASRSGELRARSGAVGPAPPDLDPLGLLPPGSGCAVGRWPAEADLLLRAEGHSGGPFAVRLGGGRRLLLAVTADGGDAPEPIRQRRRTDPADGAPGPGGVRHRGAPHQVGDVPDPAENGCGAGPAEGAPGLARIRHRGRARHIGGGGDAPDAAEFLGGACPDEAAPVPGRVRHPGQARHVGGGGDAPDAARFPRGAGADGVPGPAGLPYQVAGRDGAPRLRIVDEVPPGGRSAVPVLPDAATWVTPDLELLRAGLIGADRLHPLVAAALVPGHPAPGALRDPDPVDRARRVECGGATHRIGLVDGVLVPLDHHPDEIRREELLAALGGPPLPCLRVIDEAHRRPDCLAGVRERLDHGDTEGALAVVEGLLGPGAVLREGPLRDELTAAAERRIAYGLYRAGLTDPGETSPHPSRRTGRGRRPTRRQARPVTFF</sequence>
<dbReference type="Proteomes" id="UP000318103">
    <property type="component" value="Unassembled WGS sequence"/>
</dbReference>
<feature type="region of interest" description="Disordered" evidence="1">
    <location>
        <begin position="566"/>
        <end position="598"/>
    </location>
</feature>
<organism evidence="2 3">
    <name type="scientific">Streptomyces puniciscabiei</name>
    <dbReference type="NCBI Taxonomy" id="164348"/>
    <lineage>
        <taxon>Bacteria</taxon>
        <taxon>Bacillati</taxon>
        <taxon>Actinomycetota</taxon>
        <taxon>Actinomycetes</taxon>
        <taxon>Kitasatosporales</taxon>
        <taxon>Streptomycetaceae</taxon>
        <taxon>Streptomyces</taxon>
    </lineage>
</organism>
<evidence type="ECO:0000313" key="2">
    <source>
        <dbReference type="EMBL" id="TQK79598.1"/>
    </source>
</evidence>